<feature type="region of interest" description="Disordered" evidence="10">
    <location>
        <begin position="111"/>
        <end position="188"/>
    </location>
</feature>
<keyword evidence="14" id="KW-1185">Reference proteome</keyword>
<feature type="compositionally biased region" description="Low complexity" evidence="10">
    <location>
        <begin position="111"/>
        <end position="133"/>
    </location>
</feature>
<keyword evidence="4" id="KW-0964">Secreted</keyword>
<evidence type="ECO:0000256" key="4">
    <source>
        <dbReference type="ARBA" id="ARBA00022525"/>
    </source>
</evidence>
<keyword evidence="7 9" id="KW-1015">Disulfide bond</keyword>
<dbReference type="PROSITE" id="PS52012">
    <property type="entry name" value="CFEM"/>
    <property type="match status" value="1"/>
</dbReference>
<evidence type="ECO:0000313" key="13">
    <source>
        <dbReference type="EMBL" id="KAK6506601.1"/>
    </source>
</evidence>
<evidence type="ECO:0000256" key="9">
    <source>
        <dbReference type="PROSITE-ProRule" id="PRU01356"/>
    </source>
</evidence>
<dbReference type="InterPro" id="IPR008427">
    <property type="entry name" value="Extracellular_membr_CFEM_dom"/>
</dbReference>
<keyword evidence="8" id="KW-0449">Lipoprotein</keyword>
<dbReference type="AlphaFoldDB" id="A0AAV9WDV0"/>
<comment type="caution">
    <text evidence="13">The sequence shown here is derived from an EMBL/GenBank/DDBJ whole genome shotgun (WGS) entry which is preliminary data.</text>
</comment>
<comment type="similarity">
    <text evidence="3">Belongs to the RBT5 family.</text>
</comment>
<keyword evidence="6 11" id="KW-0732">Signal</keyword>
<keyword evidence="5" id="KW-0325">Glycoprotein</keyword>
<comment type="subcellular location">
    <subcellularLocation>
        <location evidence="1">Membrane</location>
        <topology evidence="1">Lipid-anchor</topology>
        <topology evidence="1">GPI-anchor</topology>
    </subcellularLocation>
    <subcellularLocation>
        <location evidence="2">Secreted</location>
    </subcellularLocation>
</comment>
<proteinExistence type="inferred from homology"/>
<evidence type="ECO:0000256" key="7">
    <source>
        <dbReference type="ARBA" id="ARBA00023157"/>
    </source>
</evidence>
<evidence type="ECO:0000256" key="5">
    <source>
        <dbReference type="ARBA" id="ARBA00022622"/>
    </source>
</evidence>
<evidence type="ECO:0000256" key="2">
    <source>
        <dbReference type="ARBA" id="ARBA00004613"/>
    </source>
</evidence>
<feature type="chain" id="PRO_5043934106" description="CFEM domain-containing protein" evidence="11">
    <location>
        <begin position="21"/>
        <end position="213"/>
    </location>
</feature>
<evidence type="ECO:0000256" key="6">
    <source>
        <dbReference type="ARBA" id="ARBA00022729"/>
    </source>
</evidence>
<feature type="disulfide bond" evidence="9">
    <location>
        <begin position="47"/>
        <end position="54"/>
    </location>
</feature>
<evidence type="ECO:0000256" key="8">
    <source>
        <dbReference type="ARBA" id="ARBA00023288"/>
    </source>
</evidence>
<evidence type="ECO:0000256" key="3">
    <source>
        <dbReference type="ARBA" id="ARBA00010031"/>
    </source>
</evidence>
<sequence>MYTSSVILGFLLAAPSLVAAQRETDKAVQLPPCVTTCYGLAIARASCDTLNPSCICGSNTFFSAIRTCLTTRDGTCTEEEAIDVWNKLQQQCAGKVSTAFPSLTFAVSRETSSATDTATATATEEPESTITPTMGIITDDPVETSDLPTEAPTTMGSITGPAEPTSSNTQGSQTSEGPTAPTETPNSATHMIPSVISMVLGSFVAGSALFFML</sequence>
<keyword evidence="5" id="KW-0336">GPI-anchor</keyword>
<feature type="disulfide bond" evidence="9">
    <location>
        <begin position="37"/>
        <end position="68"/>
    </location>
</feature>
<accession>A0AAV9WDV0</accession>
<dbReference type="GO" id="GO:0005576">
    <property type="term" value="C:extracellular region"/>
    <property type="evidence" value="ECO:0007669"/>
    <property type="project" value="UniProtKB-SubCell"/>
</dbReference>
<name>A0AAV9WDV0_9PEZI</name>
<feature type="signal peptide" evidence="11">
    <location>
        <begin position="1"/>
        <end position="20"/>
    </location>
</feature>
<comment type="caution">
    <text evidence="9">Lacks conserved residue(s) required for the propagation of feature annotation.</text>
</comment>
<evidence type="ECO:0000256" key="11">
    <source>
        <dbReference type="SAM" id="SignalP"/>
    </source>
</evidence>
<evidence type="ECO:0000256" key="1">
    <source>
        <dbReference type="ARBA" id="ARBA00004589"/>
    </source>
</evidence>
<feature type="compositionally biased region" description="Polar residues" evidence="10">
    <location>
        <begin position="164"/>
        <end position="188"/>
    </location>
</feature>
<evidence type="ECO:0000313" key="14">
    <source>
        <dbReference type="Proteomes" id="UP001370758"/>
    </source>
</evidence>
<keyword evidence="5" id="KW-0472">Membrane</keyword>
<reference evidence="13 14" key="1">
    <citation type="submission" date="2023-08" db="EMBL/GenBank/DDBJ databases">
        <authorList>
            <person name="Palmer J.M."/>
        </authorList>
    </citation>
    <scope>NUCLEOTIDE SEQUENCE [LARGE SCALE GENOMIC DNA]</scope>
    <source>
        <strain evidence="13 14">TWF481</strain>
    </source>
</reference>
<feature type="domain" description="CFEM" evidence="12">
    <location>
        <begin position="2"/>
        <end position="119"/>
    </location>
</feature>
<protein>
    <recommendedName>
        <fullName evidence="12">CFEM domain-containing protein</fullName>
    </recommendedName>
</protein>
<dbReference type="Pfam" id="PF05730">
    <property type="entry name" value="CFEM"/>
    <property type="match status" value="1"/>
</dbReference>
<evidence type="ECO:0000259" key="12">
    <source>
        <dbReference type="PROSITE" id="PS52012"/>
    </source>
</evidence>
<evidence type="ECO:0000256" key="10">
    <source>
        <dbReference type="SAM" id="MobiDB-lite"/>
    </source>
</evidence>
<dbReference type="GO" id="GO:0098552">
    <property type="term" value="C:side of membrane"/>
    <property type="evidence" value="ECO:0007669"/>
    <property type="project" value="UniProtKB-KW"/>
</dbReference>
<dbReference type="Proteomes" id="UP001370758">
    <property type="component" value="Unassembled WGS sequence"/>
</dbReference>
<organism evidence="13 14">
    <name type="scientific">Arthrobotrys musiformis</name>
    <dbReference type="NCBI Taxonomy" id="47236"/>
    <lineage>
        <taxon>Eukaryota</taxon>
        <taxon>Fungi</taxon>
        <taxon>Dikarya</taxon>
        <taxon>Ascomycota</taxon>
        <taxon>Pezizomycotina</taxon>
        <taxon>Orbiliomycetes</taxon>
        <taxon>Orbiliales</taxon>
        <taxon>Orbiliaceae</taxon>
        <taxon>Arthrobotrys</taxon>
    </lineage>
</organism>
<gene>
    <name evidence="13" type="ORF">TWF481_005059</name>
</gene>
<dbReference type="EMBL" id="JAVHJL010000003">
    <property type="protein sequence ID" value="KAK6506601.1"/>
    <property type="molecule type" value="Genomic_DNA"/>
</dbReference>